<sequence length="2219" mass="261772">MAKEIEEYFVKRLQSYLLEYLQDFSQNNMAKFSLGISSNIILKNLQIKKQALLNFSFPMYIIDGKINSITINMPLNYKSQQPEMIIEGIDLQVCTIQEANLFVSNKEQQSQQGVENLKKHKLKIWEEQMAKYFEQLSPPNWIQKIVDGIYNNMSVQVKSFFLRFYNFSIFGYETQLKIKVDINIKATDKQFQQKFNSDLNCIYKLIEIKKLGITYLKIPKKKEEQHLLNPIDIIVKLTMYKNQEELSQPIQSVEVTIDNPIIFQINKESKNYILKLNEVLQNLEIVQDNFHFRPKCEVKANYSEWWKYLINAVMQNQKNHKLDLGYSSRRLVLMKRYIELYKRKQTIILVPWLTSWTIQDETKFKKCEEQMSLKDLLKYREWAFQEIRIEAKRYYHSSKDGQNQQSVKPVLEIWTNTINNQNSFKDQKKRDDDIPIELEDDEKINLYEILERDKTQVLSSYLKGQNNDPDQVKTWISINIHSIFLIILENRPPNVAAYCPKNTKIFSSCQCRKCIQLIKRPQLDKKKNSQFNQSYSISEVIKQTQKINDEGSFHTAKEIDSFYEDMQDLNKDDSQSSLVSSQDQKNNNSLTKYNLESNRSNKLVLIVSMIGIKIPISIYQNGRIKTNEKDGKAIIIGEIKMLSPGMMPKLMEEKIDSDDYTDKQSPLFESQKNKWDDSKQKKKQFESTKTLTRAKLSEFVNDIFEVSVTKDQQYFSSSEICFQTLCEFLVQNQMNNIKCFLIDYENDKHAFQDFAQDQYKSYDKYFIYNEKDEKDEKDEIDDSMLLHVIKFQKNENRWALLKQAAMQNQDKSHQALGENEQYWQTCSNKHRYLQEVHNKLIDIIKKSLFASFIEEFGDKIFPLCIINLKDKLTYSTESTAHNLVISLYLEGRKSEYKISPNNEKKKKISTQQSIDEQSNQHITIHFQRFSLFLSTKSLISLLDFSKGLDSNLMNQRQFYVSQDHKLLECILKSKPLAQELYKPNQIKFLVQLKDKLKVRIVSDQISNQIKTELKFQIKSMSFSTVKIDDLFSHVDNKNEQILFLQHHKFYTALKLSIAQFKIAHKYFSPDYKAKMEELKSYEKEQHQEDKKTPLNNIKQPFSKQNTNQPSEQFSKQVSKSIDARQLYKTAKQPSSSCMQQQQQQNIQIHKKQRDSKFHIKGIKQTILKTSIIALQLQSNIENHALLTDQKLYIQIPYFNLRINDSFICFIEFFLILKNSIEYVSLPQQKTRIGQDSLLKAELDTLFHDHKEQSSDCKHCILKYRKTIKLLNILFGSIDNMNNSASIASWFHILNYESLKFGKPFKEDVLHKKGQGLKITFQSTPKGTNHGYYKSIIAFPILLITRDIGYFKDNLMIHSSASKFKDNGAIVRSVQKLDNEGEPQGNQFDKHNIGDNLFSKFRPSSKRDSGQSNIPERLRRETNYILVDPAFKVKDKHLFWSKLDDKFIFYCRSNEKEMFKSEISLQDLDDKQVDVILQSDENLIKSTDQSLYILLYYNKPIRSELIQSRDIQYRNDKNSKVKLFFSLQTIKAVFQNQYAACNILTTFKNINKISSIIQKVYDNVYYFKRFDDQVQGPKLQETPIKVLDDMIVSANIQQIYLKSNESFFKLQMLKIMLNLELLNVITNPIKSSFHNKNSSLVMLESHSKLKTNQTQIFLFDDFMIMKCHSIMFSFNQVSIVDMRLLHISKLSNALQFQVEDISISIINNHTKQRENLLTMPKKEKQSTNKSNFQQENNRKVDKPVAITIALEFQNLNPKINMQIQQGQILLSQKRVQDLLIAINSFYLINIEESISLRQHLIKYIFLQELEILGLEQPQIVNLFLKDNRSNQSALNLFLDLKIEELQISLQEQESDFFELNLFQIQMKKRINQELELLIKQIELKPQYFKGEYGHYPNLIQQNGQNEMKISLENNVIHIENIQFYMISRYLNELYAFKLQIERILEKNKQDLAERYQNDFELQLQLKQQENFELNKEQFNYQILIKNSQIIIPQSSSDKNLIKIIFDQADLKIRKGKIFSKIPDIFDQKTDILEHKKLLIDYEDKFSKTIDNKLELQDIFITEIKGNFLMVRVDYEINCQSNESPLIKGNLLNAESFYVEMHIPSFEQLLGLSGWKYQDNFKITPKKLKMKLDLGKLLKIQSYIDQNFSEKSPLFEFQISQLHKISFDLNILQMEASLTRYSQIEKDQAEKLNSIRLYNQYKRKQNNQQDKQSAKQNHPNN</sequence>
<dbReference type="OMA" id="WISINIH"/>
<accession>A0A8S1L3A0</accession>
<dbReference type="Proteomes" id="UP000688137">
    <property type="component" value="Unassembled WGS sequence"/>
</dbReference>
<feature type="compositionally biased region" description="Polar residues" evidence="1">
    <location>
        <begin position="1093"/>
        <end position="1115"/>
    </location>
</feature>
<dbReference type="GO" id="GO:0006357">
    <property type="term" value="P:regulation of transcription by RNA polymerase II"/>
    <property type="evidence" value="ECO:0007669"/>
    <property type="project" value="TreeGrafter"/>
</dbReference>
<name>A0A8S1L3A0_PARPR</name>
<dbReference type="InterPro" id="IPR051571">
    <property type="entry name" value="N-CoR_corepressor"/>
</dbReference>
<protein>
    <submittedName>
        <fullName evidence="2">Uncharacterized protein</fullName>
    </submittedName>
</protein>
<feature type="region of interest" description="Disordered" evidence="1">
    <location>
        <begin position="573"/>
        <end position="593"/>
    </location>
</feature>
<gene>
    <name evidence="2" type="ORF">PPRIM_AZ9-3.1.T0310250</name>
</gene>
<reference evidence="2" key="1">
    <citation type="submission" date="2021-01" db="EMBL/GenBank/DDBJ databases">
        <authorList>
            <consortium name="Genoscope - CEA"/>
            <person name="William W."/>
        </authorList>
    </citation>
    <scope>NUCLEOTIDE SEQUENCE</scope>
</reference>
<proteinExistence type="predicted"/>
<evidence type="ECO:0000313" key="2">
    <source>
        <dbReference type="EMBL" id="CAD8061321.1"/>
    </source>
</evidence>
<feature type="compositionally biased region" description="Basic and acidic residues" evidence="1">
    <location>
        <begin position="1082"/>
        <end position="1092"/>
    </location>
</feature>
<dbReference type="GO" id="GO:0000785">
    <property type="term" value="C:chromatin"/>
    <property type="evidence" value="ECO:0007669"/>
    <property type="project" value="TreeGrafter"/>
</dbReference>
<keyword evidence="3" id="KW-1185">Reference proteome</keyword>
<evidence type="ECO:0000313" key="3">
    <source>
        <dbReference type="Proteomes" id="UP000688137"/>
    </source>
</evidence>
<dbReference type="EMBL" id="CAJJDM010000030">
    <property type="protein sequence ID" value="CAD8061321.1"/>
    <property type="molecule type" value="Genomic_DNA"/>
</dbReference>
<feature type="region of interest" description="Disordered" evidence="1">
    <location>
        <begin position="1082"/>
        <end position="1115"/>
    </location>
</feature>
<dbReference type="PANTHER" id="PTHR13992:SF39">
    <property type="entry name" value="SMRTER, ISOFORM G"/>
    <property type="match status" value="1"/>
</dbReference>
<feature type="compositionally biased region" description="Low complexity" evidence="1">
    <location>
        <begin position="575"/>
        <end position="584"/>
    </location>
</feature>
<comment type="caution">
    <text evidence="2">The sequence shown here is derived from an EMBL/GenBank/DDBJ whole genome shotgun (WGS) entry which is preliminary data.</text>
</comment>
<evidence type="ECO:0000256" key="1">
    <source>
        <dbReference type="SAM" id="MobiDB-lite"/>
    </source>
</evidence>
<feature type="region of interest" description="Disordered" evidence="1">
    <location>
        <begin position="1131"/>
        <end position="1152"/>
    </location>
</feature>
<organism evidence="2 3">
    <name type="scientific">Paramecium primaurelia</name>
    <dbReference type="NCBI Taxonomy" id="5886"/>
    <lineage>
        <taxon>Eukaryota</taxon>
        <taxon>Sar</taxon>
        <taxon>Alveolata</taxon>
        <taxon>Ciliophora</taxon>
        <taxon>Intramacronucleata</taxon>
        <taxon>Oligohymenophorea</taxon>
        <taxon>Peniculida</taxon>
        <taxon>Parameciidae</taxon>
        <taxon>Paramecium</taxon>
    </lineage>
</organism>
<dbReference type="PANTHER" id="PTHR13992">
    <property type="entry name" value="NUCLEAR RECEPTOR CO-REPRESSOR RELATED NCOR"/>
    <property type="match status" value="1"/>
</dbReference>